<evidence type="ECO:0000259" key="4">
    <source>
        <dbReference type="PROSITE" id="PS50887"/>
    </source>
</evidence>
<dbReference type="SUPFAM" id="SSF55785">
    <property type="entry name" value="PYP-like sensor domain (PAS domain)"/>
    <property type="match status" value="1"/>
</dbReference>
<dbReference type="PROSITE" id="PS50112">
    <property type="entry name" value="PAS"/>
    <property type="match status" value="1"/>
</dbReference>
<evidence type="ECO:0000313" key="5">
    <source>
        <dbReference type="EMBL" id="MEY6431514.1"/>
    </source>
</evidence>
<feature type="transmembrane region" description="Helical" evidence="1">
    <location>
        <begin position="6"/>
        <end position="30"/>
    </location>
</feature>
<keyword evidence="6" id="KW-1185">Reference proteome</keyword>
<dbReference type="RefSeq" id="WP_369665897.1">
    <property type="nucleotide sequence ID" value="NZ_JBDKXB010000003.1"/>
</dbReference>
<dbReference type="Pfam" id="PF00563">
    <property type="entry name" value="EAL"/>
    <property type="match status" value="1"/>
</dbReference>
<dbReference type="Pfam" id="PF13426">
    <property type="entry name" value="PAS_9"/>
    <property type="match status" value="1"/>
</dbReference>
<dbReference type="PROSITE" id="PS50883">
    <property type="entry name" value="EAL"/>
    <property type="match status" value="1"/>
</dbReference>
<dbReference type="SUPFAM" id="SSF55781">
    <property type="entry name" value="GAF domain-like"/>
    <property type="match status" value="1"/>
</dbReference>
<dbReference type="Gene3D" id="3.30.70.270">
    <property type="match status" value="1"/>
</dbReference>
<dbReference type="SMART" id="SM00267">
    <property type="entry name" value="GGDEF"/>
    <property type="match status" value="1"/>
</dbReference>
<dbReference type="SUPFAM" id="SSF55073">
    <property type="entry name" value="Nucleotide cyclase"/>
    <property type="match status" value="1"/>
</dbReference>
<feature type="domain" description="PAS" evidence="2">
    <location>
        <begin position="395"/>
        <end position="440"/>
    </location>
</feature>
<dbReference type="CDD" id="cd01948">
    <property type="entry name" value="EAL"/>
    <property type="match status" value="1"/>
</dbReference>
<dbReference type="PANTHER" id="PTHR44757:SF2">
    <property type="entry name" value="BIOFILM ARCHITECTURE MAINTENANCE PROTEIN MBAA"/>
    <property type="match status" value="1"/>
</dbReference>
<feature type="domain" description="GGDEF" evidence="4">
    <location>
        <begin position="552"/>
        <end position="686"/>
    </location>
</feature>
<dbReference type="Gene3D" id="3.20.20.450">
    <property type="entry name" value="EAL domain"/>
    <property type="match status" value="1"/>
</dbReference>
<keyword evidence="1" id="KW-0472">Membrane</keyword>
<dbReference type="InterPro" id="IPR001633">
    <property type="entry name" value="EAL_dom"/>
</dbReference>
<dbReference type="Pfam" id="PF00990">
    <property type="entry name" value="GGDEF"/>
    <property type="match status" value="1"/>
</dbReference>
<dbReference type="EMBL" id="JBDKXB010000003">
    <property type="protein sequence ID" value="MEY6431514.1"/>
    <property type="molecule type" value="Genomic_DNA"/>
</dbReference>
<dbReference type="SMART" id="SM00091">
    <property type="entry name" value="PAS"/>
    <property type="match status" value="1"/>
</dbReference>
<dbReference type="InterPro" id="IPR035919">
    <property type="entry name" value="EAL_sf"/>
</dbReference>
<evidence type="ECO:0000259" key="2">
    <source>
        <dbReference type="PROSITE" id="PS50112"/>
    </source>
</evidence>
<protein>
    <submittedName>
        <fullName evidence="5">EAL domain-containing protein</fullName>
    </submittedName>
</protein>
<proteinExistence type="predicted"/>
<keyword evidence="1" id="KW-1133">Transmembrane helix</keyword>
<sequence length="964" mass="105377">MKDRFAHSLGLAAVLVPLTLFVTATIGLMAHSHFGWDRTLREGTVLLDRLAQSRRFVLTAELYAEQMLAGVPAAEADRVIATLERALSASRDLTEGHGQLAGFVAEVRLTPDLRSKAEAFEQALMAVGAALRARLADPDRYQAHDLSPYRQRLDQAAAALERDVLGALKDRRATQHREDARNILLVGLLTLLLYGLLYQAHRRRDRSFVALVASETRLRGLMRLHAFLSEINQAIVMSRSRDDLFRRVCEVCVGPGGFDLAWITPRVGEDAIGPPVAASPAHAGRWSKSPLDLAEVPPAWRKAWAAGEVARVPDLGAVAPLPGWARDLVDRGLRGYAAIPLVGRDGWRGVLHLAAASWVVDEREERRQLSAIGANLSYAVTQFELDLERKVQAERIALLAAALESTRDAVLITDRGHTIVSANRAFEHLSGRREGEIVGRRPDLWSSEIQDDRLCRALQAELTRTGSWQGEIASRRGDGGNLSLFVTIDTVHGSEGATGHYVWVITDLTELKSATDRIASLTHFDPLTDLPNRALIRSRLEHALVQAQRDRRRRAILLADLDHFKMINDGLGPAAGDELLVAVARRLQGQLRSHDTLGRQGGDEFVVLLEEVATGEEPGQAAARLIAALASPFTLSTGAEVFVQASIGIALFPDDSQDAAELFRYAEAAMHEAKRSGRGTHRYYSHAFTLAASSRLSLEGRLRRALKHEQFEVHYQPLVNLADNRVLGAEALVRLRANGETVVGPGDFIPIMEETGLIMPLGDWVQRTVCSQGRQWLDDGHLLGVLAVNLSATEVRSGRVAAQVRRTLDETGFPPSHLELEVTESGLIMRGDEAERLLLALKDLGLNLSIDDFGTGYSSLAYLKRFPIDKLKIDRSFIKDIPDDRSSVQLAATIIAMAQNLGLHVLAEGVESEAQRAFLGARGCGAYQGFLFSRPVPADEFVLRFLAPLKGAAAGADPGSPRGA</sequence>
<dbReference type="InterPro" id="IPR029016">
    <property type="entry name" value="GAF-like_dom_sf"/>
</dbReference>
<evidence type="ECO:0000256" key="1">
    <source>
        <dbReference type="SAM" id="Phobius"/>
    </source>
</evidence>
<dbReference type="Proteomes" id="UP001564408">
    <property type="component" value="Unassembled WGS sequence"/>
</dbReference>
<organism evidence="5 6">
    <name type="scientific">Thioalkalicoccus limnaeus</name>
    <dbReference type="NCBI Taxonomy" id="120681"/>
    <lineage>
        <taxon>Bacteria</taxon>
        <taxon>Pseudomonadati</taxon>
        <taxon>Pseudomonadota</taxon>
        <taxon>Gammaproteobacteria</taxon>
        <taxon>Chromatiales</taxon>
        <taxon>Chromatiaceae</taxon>
        <taxon>Thioalkalicoccus</taxon>
    </lineage>
</organism>
<keyword evidence="1" id="KW-0812">Transmembrane</keyword>
<dbReference type="CDD" id="cd01949">
    <property type="entry name" value="GGDEF"/>
    <property type="match status" value="1"/>
</dbReference>
<accession>A0ABV4BCI8</accession>
<dbReference type="NCBIfam" id="TIGR00229">
    <property type="entry name" value="sensory_box"/>
    <property type="match status" value="1"/>
</dbReference>
<evidence type="ECO:0000313" key="6">
    <source>
        <dbReference type="Proteomes" id="UP001564408"/>
    </source>
</evidence>
<dbReference type="Gene3D" id="3.30.450.20">
    <property type="entry name" value="PAS domain"/>
    <property type="match status" value="1"/>
</dbReference>
<evidence type="ECO:0000259" key="3">
    <source>
        <dbReference type="PROSITE" id="PS50883"/>
    </source>
</evidence>
<dbReference type="Gene3D" id="3.30.450.40">
    <property type="match status" value="1"/>
</dbReference>
<dbReference type="InterPro" id="IPR029787">
    <property type="entry name" value="Nucleotide_cyclase"/>
</dbReference>
<dbReference type="SMART" id="SM00052">
    <property type="entry name" value="EAL"/>
    <property type="match status" value="1"/>
</dbReference>
<dbReference type="SUPFAM" id="SSF141868">
    <property type="entry name" value="EAL domain-like"/>
    <property type="match status" value="1"/>
</dbReference>
<dbReference type="CDD" id="cd00130">
    <property type="entry name" value="PAS"/>
    <property type="match status" value="1"/>
</dbReference>
<feature type="domain" description="EAL" evidence="3">
    <location>
        <begin position="695"/>
        <end position="949"/>
    </location>
</feature>
<dbReference type="InterPro" id="IPR052155">
    <property type="entry name" value="Biofilm_reg_signaling"/>
</dbReference>
<dbReference type="PANTHER" id="PTHR44757">
    <property type="entry name" value="DIGUANYLATE CYCLASE DGCP"/>
    <property type="match status" value="1"/>
</dbReference>
<dbReference type="InterPro" id="IPR043128">
    <property type="entry name" value="Rev_trsase/Diguanyl_cyclase"/>
</dbReference>
<reference evidence="5 6" key="1">
    <citation type="submission" date="2024-05" db="EMBL/GenBank/DDBJ databases">
        <title>Genome Sequence and Characterization of the New Strain Purple Sulfur Bacterium of Genus Thioalkalicoccus.</title>
        <authorList>
            <person name="Bryantseva I.A."/>
            <person name="Kyndt J.A."/>
            <person name="Imhoff J.F."/>
        </authorList>
    </citation>
    <scope>NUCLEOTIDE SEQUENCE [LARGE SCALE GENOMIC DNA]</scope>
    <source>
        <strain evidence="5 6">Um2</strain>
    </source>
</reference>
<dbReference type="InterPro" id="IPR000014">
    <property type="entry name" value="PAS"/>
</dbReference>
<dbReference type="InterPro" id="IPR035965">
    <property type="entry name" value="PAS-like_dom_sf"/>
</dbReference>
<name>A0ABV4BCI8_9GAMM</name>
<dbReference type="InterPro" id="IPR000160">
    <property type="entry name" value="GGDEF_dom"/>
</dbReference>
<feature type="transmembrane region" description="Helical" evidence="1">
    <location>
        <begin position="180"/>
        <end position="198"/>
    </location>
</feature>
<dbReference type="PROSITE" id="PS50887">
    <property type="entry name" value="GGDEF"/>
    <property type="match status" value="1"/>
</dbReference>
<comment type="caution">
    <text evidence="5">The sequence shown here is derived from an EMBL/GenBank/DDBJ whole genome shotgun (WGS) entry which is preliminary data.</text>
</comment>
<gene>
    <name evidence="5" type="ORF">ABC977_03725</name>
</gene>
<dbReference type="NCBIfam" id="TIGR00254">
    <property type="entry name" value="GGDEF"/>
    <property type="match status" value="1"/>
</dbReference>